<evidence type="ECO:0000313" key="2">
    <source>
        <dbReference type="Proteomes" id="UP000218332"/>
    </source>
</evidence>
<evidence type="ECO:0000313" key="1">
    <source>
        <dbReference type="EMBL" id="PAV24488.1"/>
    </source>
</evidence>
<keyword evidence="2" id="KW-1185">Reference proteome</keyword>
<gene>
    <name evidence="1" type="ORF">CF392_16000</name>
</gene>
<dbReference type="SUPFAM" id="SSF56801">
    <property type="entry name" value="Acetyl-CoA synthetase-like"/>
    <property type="match status" value="1"/>
</dbReference>
<proteinExistence type="predicted"/>
<dbReference type="InterPro" id="IPR042099">
    <property type="entry name" value="ANL_N_sf"/>
</dbReference>
<feature type="non-terminal residue" evidence="1">
    <location>
        <position position="1"/>
    </location>
</feature>
<dbReference type="InterPro" id="IPR053158">
    <property type="entry name" value="CapK_Type1_Caps_Biosynth"/>
</dbReference>
<evidence type="ECO:0008006" key="3">
    <source>
        <dbReference type="Google" id="ProtNLM"/>
    </source>
</evidence>
<dbReference type="PANTHER" id="PTHR36932">
    <property type="entry name" value="CAPSULAR POLYSACCHARIDE BIOSYNTHESIS PROTEIN"/>
    <property type="match status" value="1"/>
</dbReference>
<name>A0A2A2HZF3_9GAMM</name>
<comment type="caution">
    <text evidence="1">The sequence shown here is derived from an EMBL/GenBank/DDBJ whole genome shotgun (WGS) entry which is preliminary data.</text>
</comment>
<dbReference type="EMBL" id="NMPM01000158">
    <property type="protein sequence ID" value="PAV24488.1"/>
    <property type="molecule type" value="Genomic_DNA"/>
</dbReference>
<dbReference type="AlphaFoldDB" id="A0A2A2HZF3"/>
<accession>A0A2A2HZF3</accession>
<sequence length="356" mass="41188">VWSESMSSIAERIYFQSPVWLQNILVSAYGYRLYRKRYGGAFKQILNEVRSIDEMNTDQIEALQAERLNRMIAYCEQNIPYYQKLLSERSLTSQDFTQTSDIKKLPVLEKSTVKDHPELFQPRRGSKPWMVQQTSGSTGSPLILNVDEYTYKLAMALLVRHEENAGVPFGSRKATFAGRLIQPVNNVIPPFSRFNKAENQRLFSSYHLNEHTFPHYKRELDHFQPLEIIGYPSAISDLASYYEQTGYTPSFTPRAIITNSETLLDWQREKIERVFNCRIFDYYGTAEYVTFAGQDNTGMYRVNPLIGLTEFLENERREPGTKNIVTTTLCNTAMPLIRYSIGDMAQTRLEHGFCPP</sequence>
<feature type="non-terminal residue" evidence="1">
    <location>
        <position position="356"/>
    </location>
</feature>
<dbReference type="PANTHER" id="PTHR36932:SF1">
    <property type="entry name" value="CAPSULAR POLYSACCHARIDE BIOSYNTHESIS PROTEIN"/>
    <property type="match status" value="1"/>
</dbReference>
<protein>
    <recommendedName>
        <fullName evidence="3">Phenylacetate--CoA ligase family protein</fullName>
    </recommendedName>
</protein>
<dbReference type="Gene3D" id="3.40.50.12780">
    <property type="entry name" value="N-terminal domain of ligase-like"/>
    <property type="match status" value="1"/>
</dbReference>
<organism evidence="1 2">
    <name type="scientific">Tamilnaduibacter salinus</name>
    <dbReference type="NCBI Taxonomy" id="1484056"/>
    <lineage>
        <taxon>Bacteria</taxon>
        <taxon>Pseudomonadati</taxon>
        <taxon>Pseudomonadota</taxon>
        <taxon>Gammaproteobacteria</taxon>
        <taxon>Pseudomonadales</taxon>
        <taxon>Marinobacteraceae</taxon>
        <taxon>Tamilnaduibacter</taxon>
    </lineage>
</organism>
<reference evidence="1 2" key="1">
    <citation type="submission" date="2017-07" db="EMBL/GenBank/DDBJ databases">
        <title>Tamlnaduibacter salinus (Mi-7) genome sequencing.</title>
        <authorList>
            <person name="Verma A."/>
            <person name="Krishnamurthi S."/>
        </authorList>
    </citation>
    <scope>NUCLEOTIDE SEQUENCE [LARGE SCALE GENOMIC DNA]</scope>
    <source>
        <strain evidence="1 2">Mi-7</strain>
    </source>
</reference>
<dbReference type="Proteomes" id="UP000218332">
    <property type="component" value="Unassembled WGS sequence"/>
</dbReference>